<protein>
    <submittedName>
        <fullName evidence="2">Uncharacterized protein</fullName>
    </submittedName>
</protein>
<feature type="transmembrane region" description="Helical" evidence="1">
    <location>
        <begin position="153"/>
        <end position="177"/>
    </location>
</feature>
<dbReference type="STRING" id="113562.SAMN04489716_2550"/>
<keyword evidence="1" id="KW-1133">Transmembrane helix</keyword>
<dbReference type="AlphaFoldDB" id="A0A1H1XQD5"/>
<evidence type="ECO:0000313" key="2">
    <source>
        <dbReference type="EMBL" id="SDT11464.1"/>
    </source>
</evidence>
<sequence>MSRLDAGLAVALAVLAFAAGSAVSPLWSGAPWARGGPAMADAADVRRLANAQQRADAVRSFREALKSRLADEQVDQVADRAAADHASEPEAAKLQDGIKTREALLSALRVQADDAVTDQSAADRELRLATEKANKSEKKATGRLRILGDLTRAAVAAMVWLVFAIFLLAGVGVVRLFMRRRARLIHVWTVVGCSFVLLAALLLAVTAGWIAATAFVAIVVVGWLLVAGRRVA</sequence>
<evidence type="ECO:0000256" key="1">
    <source>
        <dbReference type="SAM" id="Phobius"/>
    </source>
</evidence>
<accession>A0A1H1XQD5</accession>
<name>A0A1H1XQD5_9ACTN</name>
<feature type="transmembrane region" description="Helical" evidence="1">
    <location>
        <begin position="209"/>
        <end position="227"/>
    </location>
</feature>
<feature type="transmembrane region" description="Helical" evidence="1">
    <location>
        <begin position="184"/>
        <end position="203"/>
    </location>
</feature>
<keyword evidence="1" id="KW-0812">Transmembrane</keyword>
<keyword evidence="3" id="KW-1185">Reference proteome</keyword>
<reference evidence="2 3" key="1">
    <citation type="submission" date="2016-10" db="EMBL/GenBank/DDBJ databases">
        <authorList>
            <person name="de Groot N.N."/>
        </authorList>
    </citation>
    <scope>NUCLEOTIDE SEQUENCE [LARGE SCALE GENOMIC DNA]</scope>
    <source>
        <strain evidence="2 3">DSM 43941</strain>
    </source>
</reference>
<organism evidence="2 3">
    <name type="scientific">Actinoplanes derwentensis</name>
    <dbReference type="NCBI Taxonomy" id="113562"/>
    <lineage>
        <taxon>Bacteria</taxon>
        <taxon>Bacillati</taxon>
        <taxon>Actinomycetota</taxon>
        <taxon>Actinomycetes</taxon>
        <taxon>Micromonosporales</taxon>
        <taxon>Micromonosporaceae</taxon>
        <taxon>Actinoplanes</taxon>
    </lineage>
</organism>
<dbReference type="Proteomes" id="UP000198688">
    <property type="component" value="Chromosome I"/>
</dbReference>
<keyword evidence="1" id="KW-0472">Membrane</keyword>
<evidence type="ECO:0000313" key="3">
    <source>
        <dbReference type="Proteomes" id="UP000198688"/>
    </source>
</evidence>
<gene>
    <name evidence="2" type="ORF">SAMN04489716_2550</name>
</gene>
<dbReference type="EMBL" id="LT629758">
    <property type="protein sequence ID" value="SDT11464.1"/>
    <property type="molecule type" value="Genomic_DNA"/>
</dbReference>
<proteinExistence type="predicted"/>